<dbReference type="SUPFAM" id="SSF53659">
    <property type="entry name" value="Isocitrate/Isopropylmalate dehydrogenase-like"/>
    <property type="match status" value="1"/>
</dbReference>
<evidence type="ECO:0000259" key="5">
    <source>
        <dbReference type="Pfam" id="PF01515"/>
    </source>
</evidence>
<evidence type="ECO:0000256" key="1">
    <source>
        <dbReference type="ARBA" id="ARBA00005656"/>
    </source>
</evidence>
<dbReference type="Proteomes" id="UP000321960">
    <property type="component" value="Unassembled WGS sequence"/>
</dbReference>
<evidence type="ECO:0000313" key="8">
    <source>
        <dbReference type="Proteomes" id="UP000321960"/>
    </source>
</evidence>
<reference evidence="9" key="2">
    <citation type="journal article" date="2019" name="Int. J. Syst. Evol. Microbiol.">
        <title>The Global Catalogue of Microorganisms (GCM) 10K type strain sequencing project: providing services to taxonomists for standard genome sequencing and annotation.</title>
        <authorList>
            <consortium name="The Broad Institute Genomics Platform"/>
            <consortium name="The Broad Institute Genome Sequencing Center for Infectious Disease"/>
            <person name="Wu L."/>
            <person name="Ma J."/>
        </authorList>
    </citation>
    <scope>NUCLEOTIDE SEQUENCE [LARGE SCALE GENOMIC DNA]</scope>
    <source>
        <strain evidence="9">NBRC 107715</strain>
    </source>
</reference>
<dbReference type="EMBL" id="BSPK01000067">
    <property type="protein sequence ID" value="GLS65251.1"/>
    <property type="molecule type" value="Genomic_DNA"/>
</dbReference>
<feature type="transmembrane region" description="Helical" evidence="4">
    <location>
        <begin position="302"/>
        <end position="321"/>
    </location>
</feature>
<dbReference type="InterPro" id="IPR050500">
    <property type="entry name" value="Phos_Acetyltrans/Butyryltrans"/>
</dbReference>
<keyword evidence="9" id="KW-1185">Reference proteome</keyword>
<proteinExistence type="inferred from homology"/>
<reference evidence="6 8" key="3">
    <citation type="submission" date="2019-07" db="EMBL/GenBank/DDBJ databases">
        <title>Whole genome shotgun sequence of Methylobacterium oxalidis NBRC 107715.</title>
        <authorList>
            <person name="Hosoyama A."/>
            <person name="Uohara A."/>
            <person name="Ohji S."/>
            <person name="Ichikawa N."/>
        </authorList>
    </citation>
    <scope>NUCLEOTIDE SEQUENCE [LARGE SCALE GENOMIC DNA]</scope>
    <source>
        <strain evidence="6 8">NBRC 107715</strain>
    </source>
</reference>
<dbReference type="EMBL" id="BJZU01000030">
    <property type="protein sequence ID" value="GEP03890.1"/>
    <property type="molecule type" value="Genomic_DNA"/>
</dbReference>
<dbReference type="InterPro" id="IPR012147">
    <property type="entry name" value="P_Ac_Bu_trans"/>
</dbReference>
<dbReference type="Gene3D" id="3.40.718.10">
    <property type="entry name" value="Isopropylmalate Dehydrogenase"/>
    <property type="match status" value="1"/>
</dbReference>
<evidence type="ECO:0000313" key="9">
    <source>
        <dbReference type="Proteomes" id="UP001156856"/>
    </source>
</evidence>
<dbReference type="AlphaFoldDB" id="A0A512J1P5"/>
<dbReference type="PANTHER" id="PTHR43356:SF2">
    <property type="entry name" value="PHOSPHATE ACETYLTRANSFERASE"/>
    <property type="match status" value="1"/>
</dbReference>
<keyword evidence="4" id="KW-0472">Membrane</keyword>
<evidence type="ECO:0000256" key="3">
    <source>
        <dbReference type="ARBA" id="ARBA00023315"/>
    </source>
</evidence>
<evidence type="ECO:0000256" key="2">
    <source>
        <dbReference type="ARBA" id="ARBA00022679"/>
    </source>
</evidence>
<dbReference type="PANTHER" id="PTHR43356">
    <property type="entry name" value="PHOSPHATE ACETYLTRANSFERASE"/>
    <property type="match status" value="1"/>
</dbReference>
<feature type="transmembrane region" description="Helical" evidence="4">
    <location>
        <begin position="269"/>
        <end position="290"/>
    </location>
</feature>
<dbReference type="Proteomes" id="UP001156856">
    <property type="component" value="Unassembled WGS sequence"/>
</dbReference>
<reference evidence="7" key="4">
    <citation type="submission" date="2023-01" db="EMBL/GenBank/DDBJ databases">
        <title>Draft genome sequence of Methylobacterium oxalidis strain NBRC 107715.</title>
        <authorList>
            <person name="Sun Q."/>
            <person name="Mori K."/>
        </authorList>
    </citation>
    <scope>NUCLEOTIDE SEQUENCE</scope>
    <source>
        <strain evidence="7">NBRC 107715</strain>
    </source>
</reference>
<dbReference type="NCBIfam" id="NF008852">
    <property type="entry name" value="PRK11890.1"/>
    <property type="match status" value="1"/>
</dbReference>
<reference evidence="7" key="1">
    <citation type="journal article" date="2014" name="Int. J. Syst. Evol. Microbiol.">
        <title>Complete genome of a new Firmicutes species belonging to the dominant human colonic microbiota ('Ruminococcus bicirculans') reveals two chromosomes and a selective capacity to utilize plant glucans.</title>
        <authorList>
            <consortium name="NISC Comparative Sequencing Program"/>
            <person name="Wegmann U."/>
            <person name="Louis P."/>
            <person name="Goesmann A."/>
            <person name="Henrissat B."/>
            <person name="Duncan S.H."/>
            <person name="Flint H.J."/>
        </authorList>
    </citation>
    <scope>NUCLEOTIDE SEQUENCE</scope>
    <source>
        <strain evidence="7">NBRC 107715</strain>
    </source>
</reference>
<comment type="caution">
    <text evidence="6">The sequence shown here is derived from an EMBL/GenBank/DDBJ whole genome shotgun (WGS) entry which is preliminary data.</text>
</comment>
<sequence length="323" mass="32678">MTEMPTSILQAPASYPKLGALTALALGCGSLRVGVVYPCEAGALGAALEAGEQGLIEPVLIGPAARIRQIAQDQGLDLGSLRIVEASDPHAAARRAVELAAQGEIGALMKGSLHTDELLGAVVGRDSPLRTGRRASHVFWFDCPAYHKPLMLTDAVVNIAPGLLEKADIVRNAVSLAHGLGIPDPKVAILAAVETVNPSLPSTIDAAALCKMADRGQITGATLDGPLGFDNAVSTASASTKGIVSLVAGEPDILVVPNLDAGNSLYKSLVYLGGAACAGLVLGARVPVILTSRADSRQARVASCALAALAAGGMAGAVPALRN</sequence>
<dbReference type="NCBIfam" id="NF006045">
    <property type="entry name" value="PRK08190.1"/>
    <property type="match status" value="1"/>
</dbReference>
<evidence type="ECO:0000313" key="6">
    <source>
        <dbReference type="EMBL" id="GEP03890.1"/>
    </source>
</evidence>
<keyword evidence="4" id="KW-0812">Transmembrane</keyword>
<gene>
    <name evidence="7" type="ORF">GCM10007888_36330</name>
    <name evidence="6" type="ORF">MOX02_19280</name>
</gene>
<name>A0A512J1P5_9HYPH</name>
<dbReference type="InterPro" id="IPR002505">
    <property type="entry name" value="PTA_PTB"/>
</dbReference>
<keyword evidence="3" id="KW-0012">Acyltransferase</keyword>
<dbReference type="PIRSF" id="PIRSF000428">
    <property type="entry name" value="P_Ac_trans"/>
    <property type="match status" value="1"/>
</dbReference>
<protein>
    <submittedName>
        <fullName evidence="6">Phosphate acetyl/butyryl transferase</fullName>
    </submittedName>
    <submittedName>
        <fullName evidence="7">Phosphate acetyltransferase</fullName>
    </submittedName>
</protein>
<organism evidence="6 8">
    <name type="scientific">Methylobacterium oxalidis</name>
    <dbReference type="NCBI Taxonomy" id="944322"/>
    <lineage>
        <taxon>Bacteria</taxon>
        <taxon>Pseudomonadati</taxon>
        <taxon>Pseudomonadota</taxon>
        <taxon>Alphaproteobacteria</taxon>
        <taxon>Hyphomicrobiales</taxon>
        <taxon>Methylobacteriaceae</taxon>
        <taxon>Methylobacterium</taxon>
    </lineage>
</organism>
<keyword evidence="4" id="KW-1133">Transmembrane helix</keyword>
<evidence type="ECO:0000313" key="7">
    <source>
        <dbReference type="EMBL" id="GLS65251.1"/>
    </source>
</evidence>
<comment type="similarity">
    <text evidence="1">Belongs to the phosphate acetyltransferase and butyryltransferase family.</text>
</comment>
<dbReference type="GO" id="GO:0016746">
    <property type="term" value="F:acyltransferase activity"/>
    <property type="evidence" value="ECO:0007669"/>
    <property type="project" value="UniProtKB-KW"/>
</dbReference>
<dbReference type="Pfam" id="PF01515">
    <property type="entry name" value="PTA_PTB"/>
    <property type="match status" value="1"/>
</dbReference>
<feature type="domain" description="Phosphate acetyl/butaryl transferase" evidence="5">
    <location>
        <begin position="94"/>
        <end position="308"/>
    </location>
</feature>
<keyword evidence="2 6" id="KW-0808">Transferase</keyword>
<accession>A0A512J1P5</accession>
<evidence type="ECO:0000256" key="4">
    <source>
        <dbReference type="SAM" id="Phobius"/>
    </source>
</evidence>